<proteinExistence type="inferred from homology"/>
<evidence type="ECO:0000256" key="1">
    <source>
        <dbReference type="ARBA" id="ARBA00007664"/>
    </source>
</evidence>
<keyword evidence="4" id="KW-1015">Disulfide bond</keyword>
<dbReference type="AlphaFoldDB" id="A0A485L0X9"/>
<dbReference type="Pfam" id="PF00089">
    <property type="entry name" value="Trypsin"/>
    <property type="match status" value="1"/>
</dbReference>
<evidence type="ECO:0000256" key="2">
    <source>
        <dbReference type="ARBA" id="ARBA00022729"/>
    </source>
</evidence>
<keyword evidence="3" id="KW-0843">Virulence</keyword>
<name>A0A485L0X9_9STRA</name>
<dbReference type="InterPro" id="IPR009003">
    <property type="entry name" value="Peptidase_S1_PA"/>
</dbReference>
<dbReference type="EMBL" id="CAADRA010005510">
    <property type="protein sequence ID" value="VFT90710.1"/>
    <property type="molecule type" value="Genomic_DNA"/>
</dbReference>
<dbReference type="Proteomes" id="UP000332933">
    <property type="component" value="Unassembled WGS sequence"/>
</dbReference>
<dbReference type="InterPro" id="IPR018114">
    <property type="entry name" value="TRYPSIN_HIS"/>
</dbReference>
<keyword evidence="6" id="KW-0378">Hydrolase</keyword>
<dbReference type="PANTHER" id="PTHR24276">
    <property type="entry name" value="POLYSERASE-RELATED"/>
    <property type="match status" value="1"/>
</dbReference>
<feature type="chain" id="PRO_5033437330" evidence="8">
    <location>
        <begin position="18"/>
        <end position="270"/>
    </location>
</feature>
<gene>
    <name evidence="11" type="primary">Aste57867_13879</name>
    <name evidence="10" type="ORF">As57867_013828</name>
    <name evidence="11" type="ORF">ASTE57867_13879</name>
</gene>
<sequence length="270" mass="28066">MHLHRILVAALLSAAAASSVHQRHGPTDATTPPTDSGKIVGGQEADSGKHRYLTGLKVSPGAESFCGASLIAPKLLLTAAHCIKRGSTVYASIGSHDNIPLATAKGVEMLQVTRQIAHPNYTGKTSAGYDVAIYELATNSTIKPVSISWTPLSTNTLLAVRGWGRTDERATLSPVVLEVGVRVWDAANCSAALNRTQLEASMVCAGGVQGQDACQGDSGGPLTLEKGGKEDLVGVVSFGVGCGRKDMPGVYARLSEPSIQAFVQSFLTSV</sequence>
<evidence type="ECO:0000256" key="4">
    <source>
        <dbReference type="ARBA" id="ARBA00023157"/>
    </source>
</evidence>
<dbReference type="PROSITE" id="PS00135">
    <property type="entry name" value="TRYPSIN_SER"/>
    <property type="match status" value="1"/>
</dbReference>
<reference evidence="11 12" key="1">
    <citation type="submission" date="2019-03" db="EMBL/GenBank/DDBJ databases">
        <authorList>
            <person name="Gaulin E."/>
            <person name="Dumas B."/>
        </authorList>
    </citation>
    <scope>NUCLEOTIDE SEQUENCE [LARGE SCALE GENOMIC DNA]</scope>
    <source>
        <strain evidence="11">CBS 568.67</strain>
    </source>
</reference>
<dbReference type="FunFam" id="2.40.10.10:FF:000002">
    <property type="entry name" value="Transmembrane protease serine"/>
    <property type="match status" value="1"/>
</dbReference>
<dbReference type="SUPFAM" id="SSF50494">
    <property type="entry name" value="Trypsin-like serine proteases"/>
    <property type="match status" value="1"/>
</dbReference>
<evidence type="ECO:0000256" key="6">
    <source>
        <dbReference type="RuleBase" id="RU363034"/>
    </source>
</evidence>
<protein>
    <submittedName>
        <fullName evidence="11">Aste57867_13879 protein</fullName>
    </submittedName>
</protein>
<dbReference type="GO" id="GO:0006508">
    <property type="term" value="P:proteolysis"/>
    <property type="evidence" value="ECO:0007669"/>
    <property type="project" value="UniProtKB-KW"/>
</dbReference>
<evidence type="ECO:0000256" key="5">
    <source>
        <dbReference type="ARBA" id="ARBA00023180"/>
    </source>
</evidence>
<evidence type="ECO:0000313" key="11">
    <source>
        <dbReference type="EMBL" id="VFT90710.1"/>
    </source>
</evidence>
<evidence type="ECO:0000313" key="10">
    <source>
        <dbReference type="EMBL" id="KAF0695298.1"/>
    </source>
</evidence>
<evidence type="ECO:0000259" key="9">
    <source>
        <dbReference type="PROSITE" id="PS50240"/>
    </source>
</evidence>
<evidence type="ECO:0000256" key="3">
    <source>
        <dbReference type="ARBA" id="ARBA00023026"/>
    </source>
</evidence>
<dbReference type="PROSITE" id="PS50240">
    <property type="entry name" value="TRYPSIN_DOM"/>
    <property type="match status" value="1"/>
</dbReference>
<evidence type="ECO:0000256" key="8">
    <source>
        <dbReference type="SAM" id="SignalP"/>
    </source>
</evidence>
<organism evidence="11 12">
    <name type="scientific">Aphanomyces stellatus</name>
    <dbReference type="NCBI Taxonomy" id="120398"/>
    <lineage>
        <taxon>Eukaryota</taxon>
        <taxon>Sar</taxon>
        <taxon>Stramenopiles</taxon>
        <taxon>Oomycota</taxon>
        <taxon>Saprolegniomycetes</taxon>
        <taxon>Saprolegniales</taxon>
        <taxon>Verrucalvaceae</taxon>
        <taxon>Aphanomyces</taxon>
    </lineage>
</organism>
<dbReference type="PROSITE" id="PS00134">
    <property type="entry name" value="TRYPSIN_HIS"/>
    <property type="match status" value="1"/>
</dbReference>
<dbReference type="CDD" id="cd00190">
    <property type="entry name" value="Tryp_SPc"/>
    <property type="match status" value="1"/>
</dbReference>
<keyword evidence="6" id="KW-0645">Protease</keyword>
<keyword evidence="6" id="KW-0720">Serine protease</keyword>
<dbReference type="SMART" id="SM00020">
    <property type="entry name" value="Tryp_SPc"/>
    <property type="match status" value="1"/>
</dbReference>
<keyword evidence="5" id="KW-0325">Glycoprotein</keyword>
<evidence type="ECO:0000313" key="12">
    <source>
        <dbReference type="Proteomes" id="UP000332933"/>
    </source>
</evidence>
<dbReference type="GO" id="GO:0004252">
    <property type="term" value="F:serine-type endopeptidase activity"/>
    <property type="evidence" value="ECO:0007669"/>
    <property type="project" value="InterPro"/>
</dbReference>
<evidence type="ECO:0000256" key="7">
    <source>
        <dbReference type="SAM" id="MobiDB-lite"/>
    </source>
</evidence>
<feature type="region of interest" description="Disordered" evidence="7">
    <location>
        <begin position="20"/>
        <end position="45"/>
    </location>
</feature>
<dbReference type="PRINTS" id="PR00722">
    <property type="entry name" value="CHYMOTRYPSIN"/>
</dbReference>
<dbReference type="InterPro" id="IPR001254">
    <property type="entry name" value="Trypsin_dom"/>
</dbReference>
<keyword evidence="12" id="KW-1185">Reference proteome</keyword>
<dbReference type="InterPro" id="IPR050430">
    <property type="entry name" value="Peptidase_S1"/>
</dbReference>
<dbReference type="EMBL" id="VJMH01005489">
    <property type="protein sequence ID" value="KAF0695298.1"/>
    <property type="molecule type" value="Genomic_DNA"/>
</dbReference>
<dbReference type="PANTHER" id="PTHR24276:SF98">
    <property type="entry name" value="FI18310P1-RELATED"/>
    <property type="match status" value="1"/>
</dbReference>
<dbReference type="OrthoDB" id="46524at2759"/>
<dbReference type="Gene3D" id="2.40.10.10">
    <property type="entry name" value="Trypsin-like serine proteases"/>
    <property type="match status" value="1"/>
</dbReference>
<reference evidence="10" key="2">
    <citation type="submission" date="2019-06" db="EMBL/GenBank/DDBJ databases">
        <title>Genomics analysis of Aphanomyces spp. identifies a new class of oomycete effector associated with host adaptation.</title>
        <authorList>
            <person name="Gaulin E."/>
        </authorList>
    </citation>
    <scope>NUCLEOTIDE SEQUENCE</scope>
    <source>
        <strain evidence="10">CBS 578.67</strain>
    </source>
</reference>
<feature type="signal peptide" evidence="8">
    <location>
        <begin position="1"/>
        <end position="17"/>
    </location>
</feature>
<accession>A0A485L0X9</accession>
<feature type="domain" description="Peptidase S1" evidence="9">
    <location>
        <begin position="39"/>
        <end position="268"/>
    </location>
</feature>
<comment type="similarity">
    <text evidence="1">Belongs to the peptidase S1 family.</text>
</comment>
<dbReference type="InterPro" id="IPR001314">
    <property type="entry name" value="Peptidase_S1A"/>
</dbReference>
<keyword evidence="2 8" id="KW-0732">Signal</keyword>
<dbReference type="InterPro" id="IPR033116">
    <property type="entry name" value="TRYPSIN_SER"/>
</dbReference>
<dbReference type="InterPro" id="IPR043504">
    <property type="entry name" value="Peptidase_S1_PA_chymotrypsin"/>
</dbReference>